<dbReference type="EMBL" id="JXTB01000130">
    <property type="protein sequence ID" value="PON60441.1"/>
    <property type="molecule type" value="Genomic_DNA"/>
</dbReference>
<dbReference type="AlphaFoldDB" id="A0A2P5CHB9"/>
<sequence length="51" mass="5766">MNESEKQDNTRDLDRPLAPKCNQRAHGLHALTSASRWAPASRFCLPLEIYG</sequence>
<proteinExistence type="predicted"/>
<organism evidence="1 2">
    <name type="scientific">Parasponia andersonii</name>
    <name type="common">Sponia andersonii</name>
    <dbReference type="NCBI Taxonomy" id="3476"/>
    <lineage>
        <taxon>Eukaryota</taxon>
        <taxon>Viridiplantae</taxon>
        <taxon>Streptophyta</taxon>
        <taxon>Embryophyta</taxon>
        <taxon>Tracheophyta</taxon>
        <taxon>Spermatophyta</taxon>
        <taxon>Magnoliopsida</taxon>
        <taxon>eudicotyledons</taxon>
        <taxon>Gunneridae</taxon>
        <taxon>Pentapetalae</taxon>
        <taxon>rosids</taxon>
        <taxon>fabids</taxon>
        <taxon>Rosales</taxon>
        <taxon>Cannabaceae</taxon>
        <taxon>Parasponia</taxon>
    </lineage>
</organism>
<evidence type="ECO:0000313" key="2">
    <source>
        <dbReference type="Proteomes" id="UP000237105"/>
    </source>
</evidence>
<evidence type="ECO:0000313" key="1">
    <source>
        <dbReference type="EMBL" id="PON60441.1"/>
    </source>
</evidence>
<name>A0A2P5CHB9_PARAD</name>
<reference evidence="2" key="1">
    <citation type="submission" date="2016-06" db="EMBL/GenBank/DDBJ databases">
        <title>Parallel loss of symbiosis genes in relatives of nitrogen-fixing non-legume Parasponia.</title>
        <authorList>
            <person name="Van Velzen R."/>
            <person name="Holmer R."/>
            <person name="Bu F."/>
            <person name="Rutten L."/>
            <person name="Van Zeijl A."/>
            <person name="Liu W."/>
            <person name="Santuari L."/>
            <person name="Cao Q."/>
            <person name="Sharma T."/>
            <person name="Shen D."/>
            <person name="Roswanjaya Y."/>
            <person name="Wardhani T."/>
            <person name="Kalhor M.S."/>
            <person name="Jansen J."/>
            <person name="Van den Hoogen J."/>
            <person name="Gungor B."/>
            <person name="Hartog M."/>
            <person name="Hontelez J."/>
            <person name="Verver J."/>
            <person name="Yang W.-C."/>
            <person name="Schijlen E."/>
            <person name="Repin R."/>
            <person name="Schilthuizen M."/>
            <person name="Schranz E."/>
            <person name="Heidstra R."/>
            <person name="Miyata K."/>
            <person name="Fedorova E."/>
            <person name="Kohlen W."/>
            <person name="Bisseling T."/>
            <person name="Smit S."/>
            <person name="Geurts R."/>
        </authorList>
    </citation>
    <scope>NUCLEOTIDE SEQUENCE [LARGE SCALE GENOMIC DNA]</scope>
    <source>
        <strain evidence="2">cv. WU1-14</strain>
    </source>
</reference>
<keyword evidence="2" id="KW-1185">Reference proteome</keyword>
<dbReference type="Proteomes" id="UP000237105">
    <property type="component" value="Unassembled WGS sequence"/>
</dbReference>
<protein>
    <submittedName>
        <fullName evidence="1">Uncharacterized protein</fullName>
    </submittedName>
</protein>
<accession>A0A2P5CHB9</accession>
<feature type="non-terminal residue" evidence="1">
    <location>
        <position position="51"/>
    </location>
</feature>
<gene>
    <name evidence="1" type="ORF">PanWU01x14_152380</name>
</gene>
<comment type="caution">
    <text evidence="1">The sequence shown here is derived from an EMBL/GenBank/DDBJ whole genome shotgun (WGS) entry which is preliminary data.</text>
</comment>